<dbReference type="GO" id="GO:0032267">
    <property type="term" value="F:tRNA(Ile)-lysidine synthase activity"/>
    <property type="evidence" value="ECO:0007669"/>
    <property type="project" value="UniProtKB-EC"/>
</dbReference>
<evidence type="ECO:0000313" key="8">
    <source>
        <dbReference type="EMBL" id="MDX8415292.1"/>
    </source>
</evidence>
<protein>
    <recommendedName>
        <fullName evidence="6">tRNA(Ile)-lysidine synthase</fullName>
        <ecNumber evidence="6">6.3.4.19</ecNumber>
    </recommendedName>
    <alternativeName>
        <fullName evidence="6">tRNA(Ile)-2-lysyl-cytidine synthase</fullName>
    </alternativeName>
    <alternativeName>
        <fullName evidence="6">tRNA(Ile)-lysidine synthetase</fullName>
    </alternativeName>
</protein>
<dbReference type="PANTHER" id="PTHR43033:SF1">
    <property type="entry name" value="TRNA(ILE)-LYSIDINE SYNTHASE-RELATED"/>
    <property type="match status" value="1"/>
</dbReference>
<dbReference type="CDD" id="cd01992">
    <property type="entry name" value="TilS_N"/>
    <property type="match status" value="1"/>
</dbReference>
<proteinExistence type="inferred from homology"/>
<dbReference type="EC" id="6.3.4.19" evidence="6"/>
<evidence type="ECO:0000256" key="2">
    <source>
        <dbReference type="ARBA" id="ARBA00022694"/>
    </source>
</evidence>
<gene>
    <name evidence="6 8" type="primary">tilS</name>
    <name evidence="8" type="ORF">MOX91_03745</name>
</gene>
<dbReference type="HAMAP" id="MF_01161">
    <property type="entry name" value="tRNA_Ile_lys_synt"/>
    <property type="match status" value="1"/>
</dbReference>
<keyword evidence="2 6" id="KW-0819">tRNA processing</keyword>
<dbReference type="Proteomes" id="UP001275932">
    <property type="component" value="Unassembled WGS sequence"/>
</dbReference>
<evidence type="ECO:0000256" key="3">
    <source>
        <dbReference type="ARBA" id="ARBA00022741"/>
    </source>
</evidence>
<dbReference type="InterPro" id="IPR012795">
    <property type="entry name" value="tRNA_Ile_lys_synt_N"/>
</dbReference>
<reference evidence="8 9" key="1">
    <citation type="submission" date="2022-03" db="EMBL/GenBank/DDBJ databases">
        <title>Novel taxa within the pig intestine.</title>
        <authorList>
            <person name="Wylensek D."/>
            <person name="Bishof K."/>
            <person name="Afrizal A."/>
            <person name="Clavel T."/>
        </authorList>
    </citation>
    <scope>NUCLEOTIDE SEQUENCE [LARGE SCALE GENOMIC DNA]</scope>
    <source>
        <strain evidence="8 9">CLA-KB-P66</strain>
    </source>
</reference>
<feature type="domain" description="tRNA(Ile)-lysidine/2-thiocytidine synthase N-terminal" evidence="7">
    <location>
        <begin position="54"/>
        <end position="230"/>
    </location>
</feature>
<keyword evidence="9" id="KW-1185">Reference proteome</keyword>
<name>A0ABU4WFG1_9BACT</name>
<evidence type="ECO:0000256" key="5">
    <source>
        <dbReference type="ARBA" id="ARBA00048539"/>
    </source>
</evidence>
<dbReference type="EMBL" id="JALBUT010000003">
    <property type="protein sequence ID" value="MDX8415292.1"/>
    <property type="molecule type" value="Genomic_DNA"/>
</dbReference>
<comment type="catalytic activity">
    <reaction evidence="5 6">
        <text>cytidine(34) in tRNA(Ile2) + L-lysine + ATP = lysidine(34) in tRNA(Ile2) + AMP + diphosphate + H(+)</text>
        <dbReference type="Rhea" id="RHEA:43744"/>
        <dbReference type="Rhea" id="RHEA-COMP:10625"/>
        <dbReference type="Rhea" id="RHEA-COMP:10670"/>
        <dbReference type="ChEBI" id="CHEBI:15378"/>
        <dbReference type="ChEBI" id="CHEBI:30616"/>
        <dbReference type="ChEBI" id="CHEBI:32551"/>
        <dbReference type="ChEBI" id="CHEBI:33019"/>
        <dbReference type="ChEBI" id="CHEBI:82748"/>
        <dbReference type="ChEBI" id="CHEBI:83665"/>
        <dbReference type="ChEBI" id="CHEBI:456215"/>
        <dbReference type="EC" id="6.3.4.19"/>
    </reaction>
</comment>
<dbReference type="Gene3D" id="3.40.50.620">
    <property type="entry name" value="HUPs"/>
    <property type="match status" value="1"/>
</dbReference>
<accession>A0ABU4WFG1</accession>
<keyword evidence="1 6" id="KW-0436">Ligase</keyword>
<keyword evidence="4 6" id="KW-0067">ATP-binding</keyword>
<organism evidence="8 9">
    <name type="scientific">Intestinicryptomonas porci</name>
    <dbReference type="NCBI Taxonomy" id="2926320"/>
    <lineage>
        <taxon>Bacteria</taxon>
        <taxon>Pseudomonadati</taxon>
        <taxon>Verrucomicrobiota</taxon>
        <taxon>Opitutia</taxon>
        <taxon>Opitutales</taxon>
        <taxon>Intestinicryptomonaceae</taxon>
        <taxon>Intestinicryptomonas</taxon>
    </lineage>
</organism>
<comment type="subcellular location">
    <subcellularLocation>
        <location evidence="6">Cytoplasm</location>
    </subcellularLocation>
</comment>
<evidence type="ECO:0000256" key="6">
    <source>
        <dbReference type="HAMAP-Rule" id="MF_01161"/>
    </source>
</evidence>
<dbReference type="PANTHER" id="PTHR43033">
    <property type="entry name" value="TRNA(ILE)-LYSIDINE SYNTHASE-RELATED"/>
    <property type="match status" value="1"/>
</dbReference>
<evidence type="ECO:0000256" key="1">
    <source>
        <dbReference type="ARBA" id="ARBA00022598"/>
    </source>
</evidence>
<comment type="similarity">
    <text evidence="6">Belongs to the tRNA(Ile)-lysidine synthase family.</text>
</comment>
<keyword evidence="3 6" id="KW-0547">Nucleotide-binding</keyword>
<evidence type="ECO:0000313" key="9">
    <source>
        <dbReference type="Proteomes" id="UP001275932"/>
    </source>
</evidence>
<comment type="domain">
    <text evidence="6">The N-terminal region contains the highly conserved SGGXDS motif, predicted to be a P-loop motif involved in ATP binding.</text>
</comment>
<dbReference type="InterPro" id="IPR011063">
    <property type="entry name" value="TilS/TtcA_N"/>
</dbReference>
<comment type="function">
    <text evidence="6">Ligates lysine onto the cytidine present at position 34 of the AUA codon-specific tRNA(Ile) that contains the anticodon CAU, in an ATP-dependent manner. Cytidine is converted to lysidine, thus changing the amino acid specificity of the tRNA from methionine to isoleucine.</text>
</comment>
<feature type="binding site" evidence="6">
    <location>
        <begin position="59"/>
        <end position="64"/>
    </location>
    <ligand>
        <name>ATP</name>
        <dbReference type="ChEBI" id="CHEBI:30616"/>
    </ligand>
</feature>
<sequence>MDFASRNNSRNPSKRSYILMEQTLSPENFFFDQNALEQSALAEIRKQLASGKKLAVALSGGSDSVFLLYIAKLLCGNKNITALHFNHKVRKNADVDEEFCKTLCKKLDVKLVAKSRQKSLKKISEESLRKLRGDFFEKECKKLKIDAILQGHIKTDVAETMLMRLMRGSALEGLCAPRPVAKSNGLIKIRPILTLAKPEIQDVLKKFGIKWREDESNFSSIFLRNKIRNEVLPLFENACGANFASSAFRTRKLLEEDARFIEDAFLRETKPEGKKIFLSDFAASSQALLRRAAQKLLAQNGQKLRAGAVDLFLDECLKGKSAQTSLKTGFMLFNPKEKSLEIIEAKPAAKWEISLTFGENKLPIGGSIFLEEAEISSAMLEKIKGGHFDESQFAFVRPMPSGLFARNTEPSDAYAPIGSKSKRLVKDMMSAKKTPVLKRKSFPLVCLSSGEAIWSPSLAIADFCKLNDVGRAFRLTYKPAY</sequence>
<evidence type="ECO:0000256" key="4">
    <source>
        <dbReference type="ARBA" id="ARBA00022840"/>
    </source>
</evidence>
<dbReference type="Pfam" id="PF01171">
    <property type="entry name" value="ATP_bind_3"/>
    <property type="match status" value="1"/>
</dbReference>
<comment type="caution">
    <text evidence="8">The sequence shown here is derived from an EMBL/GenBank/DDBJ whole genome shotgun (WGS) entry which is preliminary data.</text>
</comment>
<keyword evidence="6" id="KW-0963">Cytoplasm</keyword>
<evidence type="ECO:0000259" key="7">
    <source>
        <dbReference type="Pfam" id="PF01171"/>
    </source>
</evidence>
<dbReference type="InterPro" id="IPR012094">
    <property type="entry name" value="tRNA_Ile_lys_synt"/>
</dbReference>
<dbReference type="NCBIfam" id="TIGR02432">
    <property type="entry name" value="lysidine_TilS_N"/>
    <property type="match status" value="1"/>
</dbReference>
<dbReference type="InterPro" id="IPR014729">
    <property type="entry name" value="Rossmann-like_a/b/a_fold"/>
</dbReference>
<dbReference type="SUPFAM" id="SSF52402">
    <property type="entry name" value="Adenine nucleotide alpha hydrolases-like"/>
    <property type="match status" value="1"/>
</dbReference>